<dbReference type="AlphaFoldDB" id="A0A1S2XAJ2"/>
<organism evidence="8 9">
    <name type="scientific">Cicer arietinum</name>
    <name type="common">Chickpea</name>
    <name type="synonym">Garbanzo</name>
    <dbReference type="NCBI Taxonomy" id="3827"/>
    <lineage>
        <taxon>Eukaryota</taxon>
        <taxon>Viridiplantae</taxon>
        <taxon>Streptophyta</taxon>
        <taxon>Embryophyta</taxon>
        <taxon>Tracheophyta</taxon>
        <taxon>Spermatophyta</taxon>
        <taxon>Magnoliopsida</taxon>
        <taxon>eudicotyledons</taxon>
        <taxon>Gunneridae</taxon>
        <taxon>Pentapetalae</taxon>
        <taxon>rosids</taxon>
        <taxon>fabids</taxon>
        <taxon>Fabales</taxon>
        <taxon>Fabaceae</taxon>
        <taxon>Papilionoideae</taxon>
        <taxon>50 kb inversion clade</taxon>
        <taxon>NPAAA clade</taxon>
        <taxon>Hologalegina</taxon>
        <taxon>IRL clade</taxon>
        <taxon>Cicereae</taxon>
        <taxon>Cicer</taxon>
    </lineage>
</organism>
<evidence type="ECO:0000313" key="9">
    <source>
        <dbReference type="RefSeq" id="XP_004486333.1"/>
    </source>
</evidence>
<keyword evidence="5 7" id="KW-1133">Transmembrane helix</keyword>
<dbReference type="PaxDb" id="3827-XP_004486333.1"/>
<evidence type="ECO:0000256" key="5">
    <source>
        <dbReference type="ARBA" id="ARBA00022989"/>
    </source>
</evidence>
<name>A0A1S2XAJ2_CICAR</name>
<comment type="similarity">
    <text evidence="2">Belongs to the RAMP4 family.</text>
</comment>
<comment type="subcellular location">
    <subcellularLocation>
        <location evidence="1">Endoplasmic reticulum membrane</location>
        <topology evidence="1">Single-pass membrane protein</topology>
    </subcellularLocation>
</comment>
<dbReference type="GO" id="GO:0005789">
    <property type="term" value="C:endoplasmic reticulum membrane"/>
    <property type="evidence" value="ECO:0007669"/>
    <property type="project" value="UniProtKB-SubCell"/>
</dbReference>
<keyword evidence="8" id="KW-1185">Reference proteome</keyword>
<dbReference type="eggNOG" id="KOG3491">
    <property type="taxonomic scope" value="Eukaryota"/>
</dbReference>
<reference evidence="9" key="2">
    <citation type="submission" date="2025-08" db="UniProtKB">
        <authorList>
            <consortium name="RefSeq"/>
        </authorList>
    </citation>
    <scope>IDENTIFICATION</scope>
    <source>
        <tissue evidence="9">Etiolated seedlings</tissue>
    </source>
</reference>
<dbReference type="PANTHER" id="PTHR15601">
    <property type="entry name" value="STRESS ASSOCIATED ENDOPLASMIC RETICULUM PROTEIN SERP1/RAMP4"/>
    <property type="match status" value="1"/>
</dbReference>
<dbReference type="InterPro" id="IPR010580">
    <property type="entry name" value="ER_stress-assoc"/>
</dbReference>
<evidence type="ECO:0000256" key="4">
    <source>
        <dbReference type="ARBA" id="ARBA00022824"/>
    </source>
</evidence>
<dbReference type="KEGG" id="cam:101513724"/>
<evidence type="ECO:0000256" key="2">
    <source>
        <dbReference type="ARBA" id="ARBA00005500"/>
    </source>
</evidence>
<keyword evidence="3 7" id="KW-0812">Transmembrane</keyword>
<dbReference type="RefSeq" id="XP_004486333.1">
    <property type="nucleotide sequence ID" value="XM_004486276.3"/>
</dbReference>
<accession>A0A1S2XAJ2</accession>
<dbReference type="GO" id="GO:0030968">
    <property type="term" value="P:endoplasmic reticulum unfolded protein response"/>
    <property type="evidence" value="ECO:0007669"/>
    <property type="project" value="TreeGrafter"/>
</dbReference>
<dbReference type="Proteomes" id="UP000087171">
    <property type="component" value="Chromosome Ca1"/>
</dbReference>
<feature type="transmembrane region" description="Helical" evidence="7">
    <location>
        <begin position="32"/>
        <end position="53"/>
    </location>
</feature>
<keyword evidence="4" id="KW-0256">Endoplasmic reticulum</keyword>
<evidence type="ECO:0000256" key="6">
    <source>
        <dbReference type="ARBA" id="ARBA00023136"/>
    </source>
</evidence>
<protein>
    <submittedName>
        <fullName evidence="9">Stress-associated endoplasmic reticulum protein 2-like</fullName>
    </submittedName>
</protein>
<proteinExistence type="inferred from homology"/>
<evidence type="ECO:0000256" key="7">
    <source>
        <dbReference type="SAM" id="Phobius"/>
    </source>
</evidence>
<keyword evidence="6 7" id="KW-0472">Membrane</keyword>
<sequence length="62" mass="6811">MTTSRRVADRKVARFERNITKKGSKKGYGYPVGPILIGLIVFIVVGSCLFQIIRKASSRGVA</sequence>
<dbReference type="STRING" id="3827.A0A1S2XAJ2"/>
<dbReference type="OrthoDB" id="16679at2759"/>
<reference evidence="8" key="1">
    <citation type="journal article" date="2013" name="Nat. Biotechnol.">
        <title>Draft genome sequence of chickpea (Cicer arietinum) provides a resource for trait improvement.</title>
        <authorList>
            <person name="Varshney R.K."/>
            <person name="Song C."/>
            <person name="Saxena R.K."/>
            <person name="Azam S."/>
            <person name="Yu S."/>
            <person name="Sharpe A.G."/>
            <person name="Cannon S."/>
            <person name="Baek J."/>
            <person name="Rosen B.D."/>
            <person name="Tar'an B."/>
            <person name="Millan T."/>
            <person name="Zhang X."/>
            <person name="Ramsay L.D."/>
            <person name="Iwata A."/>
            <person name="Wang Y."/>
            <person name="Nelson W."/>
            <person name="Farmer A.D."/>
            <person name="Gaur P.M."/>
            <person name="Soderlund C."/>
            <person name="Penmetsa R.V."/>
            <person name="Xu C."/>
            <person name="Bharti A.K."/>
            <person name="He W."/>
            <person name="Winter P."/>
            <person name="Zhao S."/>
            <person name="Hane J.K."/>
            <person name="Carrasquilla-Garcia N."/>
            <person name="Condie J.A."/>
            <person name="Upadhyaya H.D."/>
            <person name="Luo M.C."/>
            <person name="Thudi M."/>
            <person name="Gowda C.L."/>
            <person name="Singh N.P."/>
            <person name="Lichtenzveig J."/>
            <person name="Gali K.K."/>
            <person name="Rubio J."/>
            <person name="Nadarajan N."/>
            <person name="Dolezel J."/>
            <person name="Bansal K.C."/>
            <person name="Xu X."/>
            <person name="Edwards D."/>
            <person name="Zhang G."/>
            <person name="Kahl G."/>
            <person name="Gil J."/>
            <person name="Singh K.B."/>
            <person name="Datta S.K."/>
            <person name="Jackson S.A."/>
            <person name="Wang J."/>
            <person name="Cook D.R."/>
        </authorList>
    </citation>
    <scope>NUCLEOTIDE SEQUENCE [LARGE SCALE GENOMIC DNA]</scope>
    <source>
        <strain evidence="8">cv. CDC Frontier</strain>
    </source>
</reference>
<gene>
    <name evidence="9" type="primary">LOC101513724</name>
</gene>
<evidence type="ECO:0000256" key="3">
    <source>
        <dbReference type="ARBA" id="ARBA00022692"/>
    </source>
</evidence>
<evidence type="ECO:0000256" key="1">
    <source>
        <dbReference type="ARBA" id="ARBA00004389"/>
    </source>
</evidence>
<dbReference type="Pfam" id="PF06624">
    <property type="entry name" value="RAMP4"/>
    <property type="match status" value="1"/>
</dbReference>
<dbReference type="GeneID" id="101513724"/>
<dbReference type="PANTHER" id="PTHR15601:SF0">
    <property type="entry name" value="GEO09675P1"/>
    <property type="match status" value="1"/>
</dbReference>
<evidence type="ECO:0000313" key="8">
    <source>
        <dbReference type="Proteomes" id="UP000087171"/>
    </source>
</evidence>